<evidence type="ECO:0000313" key="1">
    <source>
        <dbReference type="EMBL" id="QHK18573.1"/>
    </source>
</evidence>
<dbReference type="EMBL" id="CP047898">
    <property type="protein sequence ID" value="QHK18573.1"/>
    <property type="molecule type" value="Genomic_DNA"/>
</dbReference>
<dbReference type="Proteomes" id="UP000464186">
    <property type="component" value="Chromosome"/>
</dbReference>
<gene>
    <name evidence="1" type="ORF">GU243_00905</name>
</gene>
<sequence>MENNILQCNPSAVAAINSFLADPNNPMTKSFFEVVNKYGTVEEINAKAENARDLGNLKKRLADMGSPYLADLQWLEEQRDAGAFVSMEEYTGRVLGPGAACVESENAVTLEISAMNFFPWLMDEACRAIQEREIMPGRYIRVRNMNEAMEDKGDMLAFAAAMQIIGASYVETLNTNGTDGSNVNIGSADVLAGYFAGIGMPNGQPLEWLDEYLHHYTSNGVRQVLNIAPGQLLIGYWLNQIGIETEFKVSVWYAGHDSSFGAAYTFMMAKVMENANGRTPLIGLNISNSVNADTIRQIAAIRDNFGYRDQVRIEHHLTQTYKSTVRQPYLRRDEIIDIAATVANVAAKHEGADPDVEETRNHPSDFFDYFRTQEDLESSGDMAIMRQLYLDKHESVQRTAGALTRAGIRFVAAANLHGVKEPALAGAARTFS</sequence>
<protein>
    <submittedName>
        <fullName evidence="1">Uncharacterized protein</fullName>
    </submittedName>
</protein>
<name>A0A6P1NHC2_9MICC</name>
<accession>A0A6P1NHC2</accession>
<evidence type="ECO:0000313" key="2">
    <source>
        <dbReference type="Proteomes" id="UP000464186"/>
    </source>
</evidence>
<dbReference type="KEGG" id="psey:GU243_00905"/>
<dbReference type="AlphaFoldDB" id="A0A6P1NHC2"/>
<organism evidence="1 2">
    <name type="scientific">Pseudarthrobacter psychrotolerans</name>
    <dbReference type="NCBI Taxonomy" id="2697569"/>
    <lineage>
        <taxon>Bacteria</taxon>
        <taxon>Bacillati</taxon>
        <taxon>Actinomycetota</taxon>
        <taxon>Actinomycetes</taxon>
        <taxon>Micrococcales</taxon>
        <taxon>Micrococcaceae</taxon>
        <taxon>Pseudarthrobacter</taxon>
    </lineage>
</organism>
<proteinExistence type="predicted"/>
<keyword evidence="2" id="KW-1185">Reference proteome</keyword>
<reference evidence="1 2" key="1">
    <citation type="submission" date="2020-01" db="EMBL/GenBank/DDBJ databases">
        <title>Pseudarthrobacter psychrotolerans sp. nov., isolated from antarctic soil.</title>
        <authorList>
            <person name="Shin Y."/>
            <person name="Park W."/>
        </authorList>
    </citation>
    <scope>NUCLEOTIDE SEQUENCE [LARGE SCALE GENOMIC DNA]</scope>
    <source>
        <strain evidence="1 2">YJ56</strain>
    </source>
</reference>